<comment type="catalytic activity">
    <reaction evidence="2">
        <text>2 GTP = 3',3'-c-di-GMP + 2 diphosphate</text>
        <dbReference type="Rhea" id="RHEA:24898"/>
        <dbReference type="ChEBI" id="CHEBI:33019"/>
        <dbReference type="ChEBI" id="CHEBI:37565"/>
        <dbReference type="ChEBI" id="CHEBI:58805"/>
        <dbReference type="EC" id="2.7.7.65"/>
    </reaction>
</comment>
<sequence length="599" mass="65583">MSNRFELPAAIRPHSGASLDTKLVLGCMVLLALSLALALGLITILGSDYARASRNLEALTLYRKVLTAANRLSAERGPMNSVLGEESAADGPAARKLAEFRTVSDQALAEITPDDGDEITRRLVDRDKLDNVRASLAAARRAADQLSARPLAERDTTEIRSVITGMFDVVETMRPVVTGAMAELIEHDRTLAGHALAGQMLGDLREYAGRMGSFLAPSIAARQPLSATAYDELILTHGRVLQIWQSLEHQLALHADAPELVAAVGEARIRYFRDGLDLIARLSAEGKTGHYSVTTEQMTLQYVPTMAPLERLRDGFLDDMLAHARATRANSVHWLQLVVAFTVLIVLTNLLLLVLARRRIFRPLLQARNHIVALAEERNLDQPTRVSRHGGEIHELFAALESLRLKLRERLRLTERLKVQAETDALTGLLNRRTFDRLGQDDSGFADLPVETGLILMDIDRFKLINDTYGHIAGDQVLRATAGLVVEMVRKNDLVMRYGGEEFAIVLPSTSLRTLARIAETLRAAIAEQAIALDDGTEVLVTASFGVATGRRDGPGWKTLIEAADQALYMAKAEGRNRVGVAGEHRLAGQVVADRVRAA</sequence>
<proteinExistence type="predicted"/>
<dbReference type="NCBIfam" id="TIGR00254">
    <property type="entry name" value="GGDEF"/>
    <property type="match status" value="1"/>
</dbReference>
<dbReference type="PANTHER" id="PTHR45138:SF9">
    <property type="entry name" value="DIGUANYLATE CYCLASE DGCM-RELATED"/>
    <property type="match status" value="1"/>
</dbReference>
<dbReference type="SUPFAM" id="SSF55073">
    <property type="entry name" value="Nucleotide cyclase"/>
    <property type="match status" value="1"/>
</dbReference>
<name>A0ABW0ISR9_9HYPH</name>
<keyword evidence="3" id="KW-0812">Transmembrane</keyword>
<keyword evidence="6" id="KW-0548">Nucleotidyltransferase</keyword>
<dbReference type="Proteomes" id="UP001596053">
    <property type="component" value="Unassembled WGS sequence"/>
</dbReference>
<dbReference type="EC" id="2.7.7.65" evidence="1"/>
<comment type="caution">
    <text evidence="6">The sequence shown here is derived from an EMBL/GenBank/DDBJ whole genome shotgun (WGS) entry which is preliminary data.</text>
</comment>
<dbReference type="GO" id="GO:0052621">
    <property type="term" value="F:diguanylate cyclase activity"/>
    <property type="evidence" value="ECO:0007669"/>
    <property type="project" value="UniProtKB-EC"/>
</dbReference>
<dbReference type="InterPro" id="IPR043128">
    <property type="entry name" value="Rev_trsase/Diguanyl_cyclase"/>
</dbReference>
<keyword evidence="6" id="KW-0808">Transferase</keyword>
<dbReference type="SMART" id="SM00267">
    <property type="entry name" value="GGDEF"/>
    <property type="match status" value="1"/>
</dbReference>
<feature type="transmembrane region" description="Helical" evidence="3">
    <location>
        <begin position="334"/>
        <end position="356"/>
    </location>
</feature>
<dbReference type="CDD" id="cd01949">
    <property type="entry name" value="GGDEF"/>
    <property type="match status" value="1"/>
</dbReference>
<dbReference type="EMBL" id="JBHSLW010000028">
    <property type="protein sequence ID" value="MFC5421351.1"/>
    <property type="molecule type" value="Genomic_DNA"/>
</dbReference>
<gene>
    <name evidence="6" type="ORF">ACFPOB_17480</name>
</gene>
<protein>
    <recommendedName>
        <fullName evidence="1">diguanylate cyclase</fullName>
        <ecNumber evidence="1">2.7.7.65</ecNumber>
    </recommendedName>
</protein>
<dbReference type="PROSITE" id="PS50887">
    <property type="entry name" value="GGDEF"/>
    <property type="match status" value="1"/>
</dbReference>
<dbReference type="RefSeq" id="WP_377799681.1">
    <property type="nucleotide sequence ID" value="NZ_JBHSLW010000028.1"/>
</dbReference>
<organism evidence="6 7">
    <name type="scientific">Bosea eneae</name>
    <dbReference type="NCBI Taxonomy" id="151454"/>
    <lineage>
        <taxon>Bacteria</taxon>
        <taxon>Pseudomonadati</taxon>
        <taxon>Pseudomonadota</taxon>
        <taxon>Alphaproteobacteria</taxon>
        <taxon>Hyphomicrobiales</taxon>
        <taxon>Boseaceae</taxon>
        <taxon>Bosea</taxon>
    </lineage>
</organism>
<dbReference type="PANTHER" id="PTHR45138">
    <property type="entry name" value="REGULATORY COMPONENTS OF SENSORY TRANSDUCTION SYSTEM"/>
    <property type="match status" value="1"/>
</dbReference>
<dbReference type="InterPro" id="IPR000160">
    <property type="entry name" value="GGDEF_dom"/>
</dbReference>
<evidence type="ECO:0000256" key="3">
    <source>
        <dbReference type="SAM" id="Phobius"/>
    </source>
</evidence>
<dbReference type="SMART" id="SM00304">
    <property type="entry name" value="HAMP"/>
    <property type="match status" value="1"/>
</dbReference>
<accession>A0ABW0ISR9</accession>
<reference evidence="7" key="1">
    <citation type="journal article" date="2019" name="Int. J. Syst. Evol. Microbiol.">
        <title>The Global Catalogue of Microorganisms (GCM) 10K type strain sequencing project: providing services to taxonomists for standard genome sequencing and annotation.</title>
        <authorList>
            <consortium name="The Broad Institute Genomics Platform"/>
            <consortium name="The Broad Institute Genome Sequencing Center for Infectious Disease"/>
            <person name="Wu L."/>
            <person name="Ma J."/>
        </authorList>
    </citation>
    <scope>NUCLEOTIDE SEQUENCE [LARGE SCALE GENOMIC DNA]</scope>
    <source>
        <strain evidence="7">NCAIM B.01391</strain>
    </source>
</reference>
<keyword evidence="3" id="KW-1133">Transmembrane helix</keyword>
<dbReference type="PROSITE" id="PS50885">
    <property type="entry name" value="HAMP"/>
    <property type="match status" value="1"/>
</dbReference>
<dbReference type="InterPro" id="IPR029787">
    <property type="entry name" value="Nucleotide_cyclase"/>
</dbReference>
<dbReference type="InterPro" id="IPR003660">
    <property type="entry name" value="HAMP_dom"/>
</dbReference>
<evidence type="ECO:0000259" key="4">
    <source>
        <dbReference type="PROSITE" id="PS50885"/>
    </source>
</evidence>
<keyword evidence="7" id="KW-1185">Reference proteome</keyword>
<dbReference type="Gene3D" id="6.10.340.10">
    <property type="match status" value="1"/>
</dbReference>
<feature type="domain" description="HAMP" evidence="4">
    <location>
        <begin position="358"/>
        <end position="412"/>
    </location>
</feature>
<evidence type="ECO:0000259" key="5">
    <source>
        <dbReference type="PROSITE" id="PS50887"/>
    </source>
</evidence>
<feature type="transmembrane region" description="Helical" evidence="3">
    <location>
        <begin position="21"/>
        <end position="45"/>
    </location>
</feature>
<evidence type="ECO:0000313" key="7">
    <source>
        <dbReference type="Proteomes" id="UP001596053"/>
    </source>
</evidence>
<dbReference type="Pfam" id="PF00990">
    <property type="entry name" value="GGDEF"/>
    <property type="match status" value="1"/>
</dbReference>
<dbReference type="Gene3D" id="3.30.70.270">
    <property type="match status" value="1"/>
</dbReference>
<evidence type="ECO:0000256" key="1">
    <source>
        <dbReference type="ARBA" id="ARBA00012528"/>
    </source>
</evidence>
<evidence type="ECO:0000256" key="2">
    <source>
        <dbReference type="ARBA" id="ARBA00034247"/>
    </source>
</evidence>
<evidence type="ECO:0000313" key="6">
    <source>
        <dbReference type="EMBL" id="MFC5421351.1"/>
    </source>
</evidence>
<keyword evidence="3" id="KW-0472">Membrane</keyword>
<dbReference type="InterPro" id="IPR050469">
    <property type="entry name" value="Diguanylate_Cyclase"/>
</dbReference>
<feature type="domain" description="GGDEF" evidence="5">
    <location>
        <begin position="450"/>
        <end position="584"/>
    </location>
</feature>